<protein>
    <submittedName>
        <fullName evidence="1">Uncharacterized protein</fullName>
    </submittedName>
</protein>
<dbReference type="InterPro" id="IPR001387">
    <property type="entry name" value="Cro/C1-type_HTH"/>
</dbReference>
<evidence type="ECO:0000313" key="1">
    <source>
        <dbReference type="EMBL" id="OUS00268.1"/>
    </source>
</evidence>
<gene>
    <name evidence="1" type="ORF">A9Q84_00010</name>
</gene>
<sequence length="272" mass="31044">MNSTLNSSQEVASRLLIVQTDLMTALEEFPRESTGIKILAQKMSLSDKTLKRIVKGTHTPSYQTILKIYRYLLGTKNDRETVLSMPHSLSTLMKVEHDNMSLLDEEISFTDEIDSLLKNDSIFRAIYVETAAGKIHKNKIGYDFGQHGLKVLEKMVQLNIVKEIESDFYTTSVNRGSLSPETAYELSKYLLDNKFSSEKSGLRGENFYSLYFESVNSDTYNEILKIDWESMQKKKALLSNKDNIGNIKLWTINYTDTLSGELIYGDSKEVLQ</sequence>
<comment type="caution">
    <text evidence="1">The sequence shown here is derived from an EMBL/GenBank/DDBJ whole genome shotgun (WGS) entry which is preliminary data.</text>
</comment>
<organism evidence="1 2">
    <name type="scientific">Halobacteriovorax marinus</name>
    <dbReference type="NCBI Taxonomy" id="97084"/>
    <lineage>
        <taxon>Bacteria</taxon>
        <taxon>Pseudomonadati</taxon>
        <taxon>Bdellovibrionota</taxon>
        <taxon>Bacteriovoracia</taxon>
        <taxon>Bacteriovoracales</taxon>
        <taxon>Halobacteriovoraceae</taxon>
        <taxon>Halobacteriovorax</taxon>
    </lineage>
</organism>
<reference evidence="2" key="1">
    <citation type="journal article" date="2017" name="Proc. Natl. Acad. Sci. U.S.A.">
        <title>Simulation of Deepwater Horizon oil plume reveals substrate specialization within a complex community of hydrocarbon-degraders.</title>
        <authorList>
            <person name="Hu P."/>
            <person name="Dubinsky E.A."/>
            <person name="Probst A.J."/>
            <person name="Wang J."/>
            <person name="Sieber C.M.K."/>
            <person name="Tom L.M."/>
            <person name="Gardinali P."/>
            <person name="Banfield J.F."/>
            <person name="Atlas R.M."/>
            <person name="Andersen G.L."/>
        </authorList>
    </citation>
    <scope>NUCLEOTIDE SEQUENCE [LARGE SCALE GENOMIC DNA]</scope>
</reference>
<accession>A0A1Y5FCZ3</accession>
<proteinExistence type="predicted"/>
<evidence type="ECO:0000313" key="2">
    <source>
        <dbReference type="Proteomes" id="UP000196531"/>
    </source>
</evidence>
<dbReference type="Proteomes" id="UP000196531">
    <property type="component" value="Unassembled WGS sequence"/>
</dbReference>
<name>A0A1Y5FCZ3_9BACT</name>
<dbReference type="AlphaFoldDB" id="A0A1Y5FCZ3"/>
<dbReference type="CDD" id="cd00093">
    <property type="entry name" value="HTH_XRE"/>
    <property type="match status" value="1"/>
</dbReference>
<dbReference type="EMBL" id="MAAO01000001">
    <property type="protein sequence ID" value="OUS00268.1"/>
    <property type="molecule type" value="Genomic_DNA"/>
</dbReference>